<dbReference type="InterPro" id="IPR036445">
    <property type="entry name" value="GPCR_2_extracell_dom_sf"/>
</dbReference>
<sequence length="541" mass="61641">MDTNASSNKIEVNSYEINENLKTMLNNESISTTDQLSDMTSQVLNGNWDNITFTLSDWQKSQLENVAEAGVHCLLKNWLTDETNLTQGSYCNATWDNVYCWPPTPNGNIVTRKCSEILQATAPSIAQHIQGEAVRICTENGTWLWNNWTNYTACADSYEKYIYDAEEERKLVVTVQYILFIGSVVSAICLTTALTIFNYFRCLRCDRVTVHIHLMIALLLRSILLVIITEPFIFNRTSHYRHVDIICKAVLSVNLYATVASVNWMFIQGFYLHGKLTTNVFDRGPPFKVYYLIGWVLPLVLIIIYATTLEVVHPVHCWKDYSERSEIWILLGPMIFALVANLLFLINIMRILLTKVQLPNSTSDSAQLRRAVKATFFLFPLLGLNNLLFLYNPGGDYQKYFVIFNTVFGSTQGIFVSILYCFVCKDVRKAIQRLYQRYTVRRSANLIRSTPSCSSSVLHHTTIRTRPKTRFWTKLNRRPQQDQRSERDNESCSSLELVIVPNNEVKNGASALPSALVKCEGKASSNTSPVMLPKDKSVNSS</sequence>
<keyword evidence="4 11" id="KW-0812">Transmembrane</keyword>
<dbReference type="PANTHER" id="PTHR45620">
    <property type="entry name" value="PDF RECEPTOR-LIKE PROTEIN-RELATED"/>
    <property type="match status" value="1"/>
</dbReference>
<dbReference type="InterPro" id="IPR001879">
    <property type="entry name" value="GPCR_2_extracellular_dom"/>
</dbReference>
<dbReference type="InterPro" id="IPR050332">
    <property type="entry name" value="GPCR_2"/>
</dbReference>
<evidence type="ECO:0000259" key="12">
    <source>
        <dbReference type="PROSITE" id="PS50227"/>
    </source>
</evidence>
<evidence type="ECO:0000256" key="9">
    <source>
        <dbReference type="ARBA" id="ARBA00023224"/>
    </source>
</evidence>
<evidence type="ECO:0000259" key="13">
    <source>
        <dbReference type="PROSITE" id="PS50261"/>
    </source>
</evidence>
<dbReference type="InterPro" id="IPR017981">
    <property type="entry name" value="GPCR_2-like_7TM"/>
</dbReference>
<dbReference type="EMBL" id="CAXLJM020000116">
    <property type="protein sequence ID" value="CAL8137210.1"/>
    <property type="molecule type" value="Genomic_DNA"/>
</dbReference>
<evidence type="ECO:0000313" key="15">
    <source>
        <dbReference type="Proteomes" id="UP001642540"/>
    </source>
</evidence>
<evidence type="ECO:0000256" key="4">
    <source>
        <dbReference type="ARBA" id="ARBA00022692"/>
    </source>
</evidence>
<feature type="transmembrane region" description="Helical" evidence="11">
    <location>
        <begin position="177"/>
        <end position="200"/>
    </location>
</feature>
<dbReference type="PANTHER" id="PTHR45620:SF15">
    <property type="entry name" value="DIURETIC HORMONE 44 RECEPTOR 1-RELATED"/>
    <property type="match status" value="1"/>
</dbReference>
<dbReference type="PROSITE" id="PS50227">
    <property type="entry name" value="G_PROTEIN_RECEP_F2_3"/>
    <property type="match status" value="1"/>
</dbReference>
<evidence type="ECO:0000256" key="5">
    <source>
        <dbReference type="ARBA" id="ARBA00022989"/>
    </source>
</evidence>
<evidence type="ECO:0000256" key="7">
    <source>
        <dbReference type="ARBA" id="ARBA00023136"/>
    </source>
</evidence>
<dbReference type="SUPFAM" id="SSF111418">
    <property type="entry name" value="Hormone receptor domain"/>
    <property type="match status" value="1"/>
</dbReference>
<feature type="transmembrane region" description="Helical" evidence="11">
    <location>
        <begin position="374"/>
        <end position="394"/>
    </location>
</feature>
<accession>A0ABP1RWL8</accession>
<feature type="region of interest" description="Disordered" evidence="10">
    <location>
        <begin position="522"/>
        <end position="541"/>
    </location>
</feature>
<evidence type="ECO:0000256" key="6">
    <source>
        <dbReference type="ARBA" id="ARBA00023040"/>
    </source>
</evidence>
<keyword evidence="15" id="KW-1185">Reference proteome</keyword>
<comment type="similarity">
    <text evidence="2">Belongs to the G-protein coupled receptor 2 family.</text>
</comment>
<evidence type="ECO:0000313" key="14">
    <source>
        <dbReference type="EMBL" id="CAL8137210.1"/>
    </source>
</evidence>
<proteinExistence type="inferred from homology"/>
<feature type="transmembrane region" description="Helical" evidence="11">
    <location>
        <begin position="245"/>
        <end position="267"/>
    </location>
</feature>
<dbReference type="SMART" id="SM00008">
    <property type="entry name" value="HormR"/>
    <property type="match status" value="1"/>
</dbReference>
<evidence type="ECO:0000256" key="3">
    <source>
        <dbReference type="ARBA" id="ARBA00022475"/>
    </source>
</evidence>
<keyword evidence="6" id="KW-0297">G-protein coupled receptor</keyword>
<dbReference type="Pfam" id="PF02793">
    <property type="entry name" value="HRM"/>
    <property type="match status" value="1"/>
</dbReference>
<feature type="transmembrane region" description="Helical" evidence="11">
    <location>
        <begin position="288"/>
        <end position="307"/>
    </location>
</feature>
<evidence type="ECO:0000256" key="10">
    <source>
        <dbReference type="SAM" id="MobiDB-lite"/>
    </source>
</evidence>
<dbReference type="PROSITE" id="PS50261">
    <property type="entry name" value="G_PROTEIN_RECEP_F2_4"/>
    <property type="match status" value="1"/>
</dbReference>
<dbReference type="Gene3D" id="1.20.1070.10">
    <property type="entry name" value="Rhodopsin 7-helix transmembrane proteins"/>
    <property type="match status" value="1"/>
</dbReference>
<keyword evidence="3" id="KW-1003">Cell membrane</keyword>
<dbReference type="Gene3D" id="4.10.1240.10">
    <property type="entry name" value="GPCR, family 2, extracellular hormone receptor domain"/>
    <property type="match status" value="1"/>
</dbReference>
<feature type="transmembrane region" description="Helical" evidence="11">
    <location>
        <begin position="212"/>
        <end position="233"/>
    </location>
</feature>
<feature type="transmembrane region" description="Helical" evidence="11">
    <location>
        <begin position="327"/>
        <end position="353"/>
    </location>
</feature>
<feature type="domain" description="G-protein coupled receptors family 2 profile 2" evidence="13">
    <location>
        <begin position="175"/>
        <end position="424"/>
    </location>
</feature>
<protein>
    <submittedName>
        <fullName evidence="14">Uncharacterized protein</fullName>
    </submittedName>
</protein>
<evidence type="ECO:0000256" key="1">
    <source>
        <dbReference type="ARBA" id="ARBA00004651"/>
    </source>
</evidence>
<dbReference type="PRINTS" id="PR00249">
    <property type="entry name" value="GPCRSECRETIN"/>
</dbReference>
<gene>
    <name evidence="14" type="ORF">ODALV1_LOCUS26817</name>
</gene>
<keyword evidence="5 11" id="KW-1133">Transmembrane helix</keyword>
<keyword evidence="9" id="KW-0807">Transducer</keyword>
<name>A0ABP1RWL8_9HEXA</name>
<dbReference type="Pfam" id="PF00002">
    <property type="entry name" value="7tm_2"/>
    <property type="match status" value="1"/>
</dbReference>
<dbReference type="SUPFAM" id="SSF81321">
    <property type="entry name" value="Family A G protein-coupled receptor-like"/>
    <property type="match status" value="1"/>
</dbReference>
<comment type="subcellular location">
    <subcellularLocation>
        <location evidence="1">Cell membrane</location>
        <topology evidence="1">Multi-pass membrane protein</topology>
    </subcellularLocation>
</comment>
<dbReference type="Proteomes" id="UP001642540">
    <property type="component" value="Unassembled WGS sequence"/>
</dbReference>
<dbReference type="InterPro" id="IPR000832">
    <property type="entry name" value="GPCR_2_secretin-like"/>
</dbReference>
<feature type="domain" description="G-protein coupled receptors family 2 profile 1" evidence="12">
    <location>
        <begin position="72"/>
        <end position="158"/>
    </location>
</feature>
<feature type="transmembrane region" description="Helical" evidence="11">
    <location>
        <begin position="400"/>
        <end position="423"/>
    </location>
</feature>
<organism evidence="14 15">
    <name type="scientific">Orchesella dallaii</name>
    <dbReference type="NCBI Taxonomy" id="48710"/>
    <lineage>
        <taxon>Eukaryota</taxon>
        <taxon>Metazoa</taxon>
        <taxon>Ecdysozoa</taxon>
        <taxon>Arthropoda</taxon>
        <taxon>Hexapoda</taxon>
        <taxon>Collembola</taxon>
        <taxon>Entomobryomorpha</taxon>
        <taxon>Entomobryoidea</taxon>
        <taxon>Orchesellidae</taxon>
        <taxon>Orchesellinae</taxon>
        <taxon>Orchesella</taxon>
    </lineage>
</organism>
<evidence type="ECO:0000256" key="8">
    <source>
        <dbReference type="ARBA" id="ARBA00023170"/>
    </source>
</evidence>
<keyword evidence="8" id="KW-0675">Receptor</keyword>
<comment type="caution">
    <text evidence="14">The sequence shown here is derived from an EMBL/GenBank/DDBJ whole genome shotgun (WGS) entry which is preliminary data.</text>
</comment>
<evidence type="ECO:0000256" key="11">
    <source>
        <dbReference type="SAM" id="Phobius"/>
    </source>
</evidence>
<reference evidence="14 15" key="1">
    <citation type="submission" date="2024-08" db="EMBL/GenBank/DDBJ databases">
        <authorList>
            <person name="Cucini C."/>
            <person name="Frati F."/>
        </authorList>
    </citation>
    <scope>NUCLEOTIDE SEQUENCE [LARGE SCALE GENOMIC DNA]</scope>
</reference>
<evidence type="ECO:0000256" key="2">
    <source>
        <dbReference type="ARBA" id="ARBA00005314"/>
    </source>
</evidence>
<keyword evidence="7 11" id="KW-0472">Membrane</keyword>